<dbReference type="Proteomes" id="UP000192257">
    <property type="component" value="Unassembled WGS sequence"/>
</dbReference>
<organism evidence="2 3">
    <name type="scientific">Trypanosoma theileri</name>
    <dbReference type="NCBI Taxonomy" id="67003"/>
    <lineage>
        <taxon>Eukaryota</taxon>
        <taxon>Discoba</taxon>
        <taxon>Euglenozoa</taxon>
        <taxon>Kinetoplastea</taxon>
        <taxon>Metakinetoplastina</taxon>
        <taxon>Trypanosomatida</taxon>
        <taxon>Trypanosomatidae</taxon>
        <taxon>Trypanosoma</taxon>
    </lineage>
</organism>
<evidence type="ECO:0000256" key="1">
    <source>
        <dbReference type="SAM" id="Phobius"/>
    </source>
</evidence>
<dbReference type="VEuPathDB" id="TriTrypDB:TM35_000541040"/>
<keyword evidence="1" id="KW-1133">Transmembrane helix</keyword>
<keyword evidence="3" id="KW-1185">Reference proteome</keyword>
<keyword evidence="1" id="KW-0812">Transmembrane</keyword>
<accession>A0A1X0NIF7</accession>
<reference evidence="2 3" key="1">
    <citation type="submission" date="2017-03" db="EMBL/GenBank/DDBJ databases">
        <title>An alternative strategy for trypanosome survival in the mammalian bloodstream revealed through genome and transcriptome analysis of the ubiquitous bovine parasite Trypanosoma (Megatrypanum) theileri.</title>
        <authorList>
            <person name="Kelly S."/>
            <person name="Ivens A."/>
            <person name="Mott A."/>
            <person name="O'Neill E."/>
            <person name="Emms D."/>
            <person name="Macleod O."/>
            <person name="Voorheis P."/>
            <person name="Matthews J."/>
            <person name="Matthews K."/>
            <person name="Carrington M."/>
        </authorList>
    </citation>
    <scope>NUCLEOTIDE SEQUENCE [LARGE SCALE GENOMIC DNA]</scope>
    <source>
        <strain evidence="2">Edinburgh</strain>
    </source>
</reference>
<dbReference type="AlphaFoldDB" id="A0A1X0NIF7"/>
<keyword evidence="1" id="KW-0472">Membrane</keyword>
<dbReference type="EMBL" id="NBCO01000054">
    <property type="protein sequence ID" value="ORC83880.1"/>
    <property type="molecule type" value="Genomic_DNA"/>
</dbReference>
<feature type="transmembrane region" description="Helical" evidence="1">
    <location>
        <begin position="27"/>
        <end position="45"/>
    </location>
</feature>
<feature type="transmembrane region" description="Helical" evidence="1">
    <location>
        <begin position="79"/>
        <end position="97"/>
    </location>
</feature>
<evidence type="ECO:0000313" key="3">
    <source>
        <dbReference type="Proteomes" id="UP000192257"/>
    </source>
</evidence>
<proteinExistence type="predicted"/>
<dbReference type="RefSeq" id="XP_028877946.1">
    <property type="nucleotide sequence ID" value="XM_029030729.1"/>
</dbReference>
<feature type="transmembrane region" description="Helical" evidence="1">
    <location>
        <begin position="52"/>
        <end position="73"/>
    </location>
</feature>
<name>A0A1X0NIF7_9TRYP</name>
<sequence length="101" mass="11405">MAHPQSLLRVCILSFPFLYKRMGMDPGIQLLLSFLFLGLQSNALTHLTLRPLYGVCGHILLYIAIEATTMLLYDGATLLVHFVFFTWVVFSSAQSVLQEIK</sequence>
<dbReference type="GeneID" id="39990509"/>
<protein>
    <submittedName>
        <fullName evidence="2">Uncharacterized protein</fullName>
    </submittedName>
</protein>
<comment type="caution">
    <text evidence="2">The sequence shown here is derived from an EMBL/GenBank/DDBJ whole genome shotgun (WGS) entry which is preliminary data.</text>
</comment>
<gene>
    <name evidence="2" type="ORF">TM35_000541040</name>
</gene>
<evidence type="ECO:0000313" key="2">
    <source>
        <dbReference type="EMBL" id="ORC83880.1"/>
    </source>
</evidence>